<reference evidence="1 2" key="1">
    <citation type="submission" date="2017-10" db="EMBL/GenBank/DDBJ databases">
        <title>Genomics of the genus Arcobacter.</title>
        <authorList>
            <person name="Perez-Cataluna A."/>
            <person name="Figueras M.J."/>
        </authorList>
    </citation>
    <scope>NUCLEOTIDE SEQUENCE [LARGE SCALE GENOMIC DNA]</scope>
    <source>
        <strain evidence="1 2">F26</strain>
    </source>
</reference>
<protein>
    <submittedName>
        <fullName evidence="1">DNA-binding protein</fullName>
    </submittedName>
</protein>
<dbReference type="EMBL" id="PDJZ01000013">
    <property type="protein sequence ID" value="RXJ83321.1"/>
    <property type="molecule type" value="Genomic_DNA"/>
</dbReference>
<gene>
    <name evidence="1" type="ORF">CRU90_10460</name>
</gene>
<name>A0A4Q0ZEM3_9BACT</name>
<dbReference type="AlphaFoldDB" id="A0A4Q0ZEM3"/>
<dbReference type="Proteomes" id="UP000290870">
    <property type="component" value="Unassembled WGS sequence"/>
</dbReference>
<keyword evidence="1" id="KW-0238">DNA-binding</keyword>
<dbReference type="RefSeq" id="WP_128987227.1">
    <property type="nucleotide sequence ID" value="NZ_PDJZ01000013.1"/>
</dbReference>
<proteinExistence type="predicted"/>
<dbReference type="GO" id="GO:0003677">
    <property type="term" value="F:DNA binding"/>
    <property type="evidence" value="ECO:0007669"/>
    <property type="project" value="UniProtKB-KW"/>
</dbReference>
<organism evidence="1 2">
    <name type="scientific">Arcobacter cloacae</name>
    <dbReference type="NCBI Taxonomy" id="1054034"/>
    <lineage>
        <taxon>Bacteria</taxon>
        <taxon>Pseudomonadati</taxon>
        <taxon>Campylobacterota</taxon>
        <taxon>Epsilonproteobacteria</taxon>
        <taxon>Campylobacterales</taxon>
        <taxon>Arcobacteraceae</taxon>
        <taxon>Arcobacter</taxon>
    </lineage>
</organism>
<accession>A0A4Q0ZEM3</accession>
<comment type="caution">
    <text evidence="1">The sequence shown here is derived from an EMBL/GenBank/DDBJ whole genome shotgun (WGS) entry which is preliminary data.</text>
</comment>
<evidence type="ECO:0000313" key="2">
    <source>
        <dbReference type="Proteomes" id="UP000290870"/>
    </source>
</evidence>
<sequence length="101" mass="11956">MDISFENLKKIDTILEKIETLENKISSEKRWLNTKEASYYLGYSKDHIHKLKDSHLIEGKHYFKKAGRILFDKLELDNWVTTSFININSKKIAENILKDLI</sequence>
<evidence type="ECO:0000313" key="1">
    <source>
        <dbReference type="EMBL" id="RXJ83321.1"/>
    </source>
</evidence>
<dbReference type="OrthoDB" id="5344945at2"/>